<feature type="domain" description="SLH" evidence="3">
    <location>
        <begin position="2274"/>
        <end position="2337"/>
    </location>
</feature>
<dbReference type="Proteomes" id="UP000596857">
    <property type="component" value="Unassembled WGS sequence"/>
</dbReference>
<dbReference type="InterPro" id="IPR043750">
    <property type="entry name" value="DUF5695"/>
</dbReference>
<name>A0ABX1YVR1_9BACL</name>
<feature type="chain" id="PRO_5047033232" description="SLH domain-containing protein" evidence="2">
    <location>
        <begin position="30"/>
        <end position="2456"/>
    </location>
</feature>
<protein>
    <recommendedName>
        <fullName evidence="3">SLH domain-containing protein</fullName>
    </recommendedName>
</protein>
<gene>
    <name evidence="4" type="ORF">GC101_35500</name>
</gene>
<dbReference type="PROSITE" id="PS51272">
    <property type="entry name" value="SLH"/>
    <property type="match status" value="3"/>
</dbReference>
<feature type="compositionally biased region" description="Pro residues" evidence="1">
    <location>
        <begin position="2027"/>
        <end position="2043"/>
    </location>
</feature>
<keyword evidence="5" id="KW-1185">Reference proteome</keyword>
<evidence type="ECO:0000313" key="4">
    <source>
        <dbReference type="EMBL" id="NOU84156.1"/>
    </source>
</evidence>
<dbReference type="Pfam" id="PF00395">
    <property type="entry name" value="SLH"/>
    <property type="match status" value="3"/>
</dbReference>
<comment type="caution">
    <text evidence="4">The sequence shown here is derived from an EMBL/GenBank/DDBJ whole genome shotgun (WGS) entry which is preliminary data.</text>
</comment>
<feature type="domain" description="SLH" evidence="3">
    <location>
        <begin position="2338"/>
        <end position="2395"/>
    </location>
</feature>
<feature type="signal peptide" evidence="2">
    <location>
        <begin position="1"/>
        <end position="29"/>
    </location>
</feature>
<feature type="compositionally biased region" description="Polar residues" evidence="1">
    <location>
        <begin position="344"/>
        <end position="358"/>
    </location>
</feature>
<evidence type="ECO:0000256" key="1">
    <source>
        <dbReference type="SAM" id="MobiDB-lite"/>
    </source>
</evidence>
<dbReference type="Pfam" id="PF18951">
    <property type="entry name" value="DUF5695"/>
    <property type="match status" value="3"/>
</dbReference>
<organism evidence="4 5">
    <name type="scientific">Paenibacillus phytohabitans</name>
    <dbReference type="NCBI Taxonomy" id="2654978"/>
    <lineage>
        <taxon>Bacteria</taxon>
        <taxon>Bacillati</taxon>
        <taxon>Bacillota</taxon>
        <taxon>Bacilli</taxon>
        <taxon>Bacillales</taxon>
        <taxon>Paenibacillaceae</taxon>
        <taxon>Paenibacillus</taxon>
    </lineage>
</organism>
<dbReference type="EMBL" id="WHOB01000098">
    <property type="protein sequence ID" value="NOU84156.1"/>
    <property type="molecule type" value="Genomic_DNA"/>
</dbReference>
<feature type="region of interest" description="Disordered" evidence="1">
    <location>
        <begin position="2020"/>
        <end position="2057"/>
    </location>
</feature>
<dbReference type="Gene3D" id="2.60.40.10">
    <property type="entry name" value="Immunoglobulins"/>
    <property type="match status" value="2"/>
</dbReference>
<dbReference type="RefSeq" id="WP_171721123.1">
    <property type="nucleotide sequence ID" value="NZ_WHOB01000098.1"/>
</dbReference>
<evidence type="ECO:0000256" key="2">
    <source>
        <dbReference type="SAM" id="SignalP"/>
    </source>
</evidence>
<feature type="region of interest" description="Disordered" evidence="1">
    <location>
        <begin position="417"/>
        <end position="452"/>
    </location>
</feature>
<feature type="compositionally biased region" description="Low complexity" evidence="1">
    <location>
        <begin position="2044"/>
        <end position="2056"/>
    </location>
</feature>
<feature type="region of interest" description="Disordered" evidence="1">
    <location>
        <begin position="1852"/>
        <end position="1877"/>
    </location>
</feature>
<evidence type="ECO:0000313" key="5">
    <source>
        <dbReference type="Proteomes" id="UP000596857"/>
    </source>
</evidence>
<accession>A0ABX1YVR1</accession>
<feature type="compositionally biased region" description="Basic and acidic residues" evidence="1">
    <location>
        <begin position="421"/>
        <end position="439"/>
    </location>
</feature>
<dbReference type="SMART" id="SM00089">
    <property type="entry name" value="PKD"/>
    <property type="match status" value="2"/>
</dbReference>
<feature type="domain" description="SLH" evidence="3">
    <location>
        <begin position="2400"/>
        <end position="2456"/>
    </location>
</feature>
<dbReference type="InterPro" id="IPR022409">
    <property type="entry name" value="PKD/Chitinase_dom"/>
</dbReference>
<dbReference type="Pfam" id="PF07532">
    <property type="entry name" value="Big_4"/>
    <property type="match status" value="1"/>
</dbReference>
<feature type="region of interest" description="Disordered" evidence="1">
    <location>
        <begin position="342"/>
        <end position="363"/>
    </location>
</feature>
<dbReference type="InterPro" id="IPR013783">
    <property type="entry name" value="Ig-like_fold"/>
</dbReference>
<sequence>MMTIISKKMRPLAIALLLVFQTLPLEVSASPSASVTAVKDEISNASLSAKVGDLGQIEELYINNNPANKQGEPINFVLPNTTSPQNGIQHQWMGEMLFSYRTGASEVFPDNRDGFVEVDTNKTLAAGGSTQYSAINPDNPYIDKSASADGKKVEVNYIGQNLDSTAQRVMKGFDVKSVFDMETDDGSLLWEITVKNKSSQYIEFGDIGLPMPWNNKYQTLSDTYDDRVTVHNFAGADSGYSYAIRTSGEGNFMLFTPVPDSGARIEYVDYWMHEAGEQRAADTFANWTGDSGGWYPGLNVLYIHSKDIQKTGRGYFTDASSLVLAPDQEKTYKFKFSAVRAGDNTPQESAQSPNNRSTSMEDRETNLRSILYKSGIIDAVAVPGFQTAINMPVKLDLHYDDSIVDVQSIDIQNVDENDPFDEAHIPDIKPGKSREDMVDNSRTGRGLPDGNAGYAESSQFVETKIVNGEQHHIYSLQFGSIGNNSVRVEYKVKAGNEWVDKFTQYEFNVLAELDATSEAHSGFMAGQTQDKDPESATYGNYFDWYLTSGIDLSTSHWGDDWSHDNINFMTMKNYLAPDPGEIRSIETYLIDFMWERFMKNTQDSYIVANWLKDSGAYTDKDKPYTRTFSEIMEATGFFNMYRIQKAYPNLIEYRESPQFYLEKAYNIYYNRVSTGAIGFYGEQQIPDMIEALKEEGMGAESANLQKKFALDKGRNMTYANYPYGSEFEYDNTGEEGAYAAAKSLRTYYPADGRAEAAEASMEMADWKTRAMRGIQPTWFHYSVPVFRGGEGWWNFQYTASLAGYIMDDWLRYEDDGRSVEQTAIAQQRNYAAKLSNFNAVNMGQITADSVGSTSWRYSMYKGGTGTKDVYDGGSRVMHNGWNDFSGESEEGLYGSLLSISSDIVTDPVFGLFGYGALVTDEGGSYRITPEDGFGKRINLIDENIYLALESDKIESAQIQKDGKGFTLQLLNPTEKEHASRITFDGSGMENGYYNLKLNGAAAGQFYVKSNKGVAMFQMDSAASAELTIEKSASGENAAPQMTAELATQTPQALIPFMLNGLVTDDGAPEGTLTYTWEAVSTPEGGKLSFNHPNASITQATGTKEGSYTVKLSASDGQKSGSGQVTFELAAPPEKQPPAIGQVTAAQDVANNSIVVLSGAATPDPVHSAEAESQLTYTWAVKQQPDGAADISFVSGDKAVAYARVSKAGTYVFTFTAADGDKTASKDVTLELKEDTVDAYRALSVVTRKDSVPVLPGQVNILTGDGYSEREIAWEAIDPGSYAGTGQFEAKGTVQGSELEVRATVYVVNTGLQNAAPTAKASASFSGGDGYPEAMNNGIDPKSSADFSPNRGAANSAWHNWGREGDPAWVTYEWDQPFLASSMDVYVFQDSGGNFRPKDMQLMLRGEDGKWYTPRALKGLGNELNKYNTTTFEPGFITGVRIDMKPSVNGSGILEWKVYGYTGAVDKSELVKVYNYVNTLNAANFIDPGLAPVDAAKAEASAVIKNMNATDGEIARALEKLLTDLRLLSPRDGNMAFLANSSSSYTSPWESLAAVNDGKKDSGSIPHWGTWGHEGAEEWVQYEWPQGAAIQSSNLVLWSDAGGIAPPTKYVYSYIPLDSVTNEWVTAGTVTGGIKVVDHTPGGSSNPYTFDSVLEVKALRVTLTKQSAAGDNGVGLWEWEVIQAASNPDRPAPVTPAGVAPSVLHGDDGKLTGVTTEMEYKKDGAGEYTAITGTEVTGLTAGRYYVRYMGTGSLSASLDKEVIIPEGQIQEQDAPDSSGWVITHANSDTGIKGIIEGVNDTMEYRKLGDENYVPVTGTSIGDLEPGSYQIRYAAGERLQASPPVTVDIRNEAKEDRDAPSADGLVITPPAAAGGNDGKIDHVTADMEYRRVDGGLFIPVSGTSIEGLEAGSYELRYAGTDTSNPSSAILIVIPDGTKQEQSPPADTEVKGVDVSASGAKDGKITGVNPAMEYRQEGGDAGSWTAITGVEITGLGSGTYEVRMKETATHYASPSLTVVISNPAVDPGPAATPDPTPMPTPTPAPTSAPADAAAPVKTPSPTPVTIKVEGHLIKVEAPKADPASGIAKAATIRQADINKALEHAQADSRNVKTVRVVIPEAEGASAYVVELPAAALASVIGNIKIEVATEIGTIIVPSNMLKSIGAGAKGVELTLSRADTSKLDPAAKVMIGSRPVIEWTVQVDGVAVAANNLNAPAEIRLPYASGAEELANAKYLAVSYIDANGKLLQIDNAEYDAAGQVMVFTAANAGEYAIVYTRKSFNDVIKDSWYAAAVETMASKGFIEGTSEATFNPGNKITRSEYLAWLVRTLELTAEFNTSFSDIQNTNPYYDEIGIAKALGIALGSNGSFQPDTEITRQDMAVLTMRALRATGRTLQAGTAEDLKKFTDGSNVAKYAAGDMAAMVKRGFVNGRGNESLSPGGTTTRAEAAQVLYKIFLQQ</sequence>
<proteinExistence type="predicted"/>
<dbReference type="Gene3D" id="2.60.120.260">
    <property type="entry name" value="Galactose-binding domain-like"/>
    <property type="match status" value="2"/>
</dbReference>
<evidence type="ECO:0000259" key="3">
    <source>
        <dbReference type="PROSITE" id="PS51272"/>
    </source>
</evidence>
<keyword evidence="2" id="KW-0732">Signal</keyword>
<reference evidence="4 5" key="1">
    <citation type="submission" date="2019-10" db="EMBL/GenBank/DDBJ databases">
        <title>Description of Paenibacillus terricola sp. nov.</title>
        <authorList>
            <person name="Carlier A."/>
            <person name="Qi S."/>
        </authorList>
    </citation>
    <scope>NUCLEOTIDE SEQUENCE [LARGE SCALE GENOMIC DNA]</scope>
    <source>
        <strain evidence="4 5">LMG 31459</strain>
    </source>
</reference>
<dbReference type="InterPro" id="IPR011081">
    <property type="entry name" value="Big_4"/>
</dbReference>
<dbReference type="InterPro" id="IPR001119">
    <property type="entry name" value="SLH_dom"/>
</dbReference>